<proteinExistence type="inferred from homology"/>
<keyword evidence="4" id="KW-0325">Glycoprotein</keyword>
<dbReference type="EnsemblMetazoa" id="tetur29g00940.1">
    <property type="protein sequence ID" value="tetur29g00940.1"/>
    <property type="gene ID" value="tetur29g00940"/>
</dbReference>
<dbReference type="eggNOG" id="KOG4389">
    <property type="taxonomic scope" value="Eukaryota"/>
</dbReference>
<dbReference type="ESTHER" id="tetur-t1l024">
    <property type="family name" value="Cholinesterase-like"/>
</dbReference>
<dbReference type="SMR" id="T1L024"/>
<keyword evidence="5" id="KW-0732">Signal</keyword>
<dbReference type="InterPro" id="IPR029058">
    <property type="entry name" value="AB_hydrolase_fold"/>
</dbReference>
<evidence type="ECO:0000256" key="5">
    <source>
        <dbReference type="RuleBase" id="RU361235"/>
    </source>
</evidence>
<reference evidence="7" key="2">
    <citation type="submission" date="2015-06" db="UniProtKB">
        <authorList>
            <consortium name="EnsemblMetazoa"/>
        </authorList>
    </citation>
    <scope>IDENTIFICATION</scope>
</reference>
<evidence type="ECO:0000313" key="7">
    <source>
        <dbReference type="EnsemblMetazoa" id="tetur29g00940.1"/>
    </source>
</evidence>
<evidence type="ECO:0000256" key="2">
    <source>
        <dbReference type="ARBA" id="ARBA00022487"/>
    </source>
</evidence>
<dbReference type="AlphaFoldDB" id="T1L024"/>
<dbReference type="GO" id="GO:0005886">
    <property type="term" value="C:plasma membrane"/>
    <property type="evidence" value="ECO:0007669"/>
    <property type="project" value="TreeGrafter"/>
</dbReference>
<feature type="chain" id="PRO_5005147135" description="Carboxylic ester hydrolase" evidence="5">
    <location>
        <begin position="23"/>
        <end position="565"/>
    </location>
</feature>
<dbReference type="KEGG" id="tut:107368977"/>
<dbReference type="GO" id="GO:0003990">
    <property type="term" value="F:acetylcholinesterase activity"/>
    <property type="evidence" value="ECO:0007669"/>
    <property type="project" value="TreeGrafter"/>
</dbReference>
<dbReference type="EMBL" id="CAEY01000761">
    <property type="status" value="NOT_ANNOTATED_CDS"/>
    <property type="molecule type" value="Genomic_DNA"/>
</dbReference>
<dbReference type="OrthoDB" id="19653at2759"/>
<dbReference type="Gene3D" id="3.40.50.1820">
    <property type="entry name" value="alpha/beta hydrolase"/>
    <property type="match status" value="1"/>
</dbReference>
<dbReference type="Proteomes" id="UP000015104">
    <property type="component" value="Unassembled WGS sequence"/>
</dbReference>
<evidence type="ECO:0000259" key="6">
    <source>
        <dbReference type="Pfam" id="PF00135"/>
    </source>
</evidence>
<accession>T1L024</accession>
<dbReference type="GO" id="GO:0006581">
    <property type="term" value="P:acetylcholine catabolic process"/>
    <property type="evidence" value="ECO:0007669"/>
    <property type="project" value="TreeGrafter"/>
</dbReference>
<sequence>MKSTSVIFLFLFILQLSHQTISENVEPELTLSSGSIRGTSVDFRGVKVYQFLGIPFAEPPLNELRFQKPVPKKPWNGVLSVNKWMQIYCMQPVFPGFNMELPISEDCLILNVFTTEAAFQDRKNGKKNSLRPVMVWIHGGGFNFDSANIPGQYDGTPITGLKDVIIVSLNYRLSSLGFLHLPEAGVPGNMGLWDQQLALKWVKDNIEHFGGDPNSVTIFGESAGSMSVSAHLVSPQSKGLFKNAIMQSGSIYDINRWTQPGLVKNFLSKIDCTSDDYKSCLSNYRFGQFPEADGLLFWPTVDGEFLPNHPEELVSNHGVDPNVNVLLGAVGNEGAVMLLMKDMVTFHPLNPVNLTIPHAKYIIGKLFGKKLIDFYSERYLASLPADASDAIRLAVTQALGDTILTCPTYAFGRDLIASGVPNVYGYFQTQKPTQALVPEFSQAGWMTNIASHADDIPMVFGYPFIKLDKFNNEDVVLSFLMIDIWTKFARDGKPPQISHREWLPWNLSGSTPYPSMVLNSNKIGLIETKSVEFCIQNWPFPLEKQYNLNSETGVYAKMVEDHDEL</sequence>
<organism evidence="7 8">
    <name type="scientific">Tetranychus urticae</name>
    <name type="common">Two-spotted spider mite</name>
    <dbReference type="NCBI Taxonomy" id="32264"/>
    <lineage>
        <taxon>Eukaryota</taxon>
        <taxon>Metazoa</taxon>
        <taxon>Ecdysozoa</taxon>
        <taxon>Arthropoda</taxon>
        <taxon>Chelicerata</taxon>
        <taxon>Arachnida</taxon>
        <taxon>Acari</taxon>
        <taxon>Acariformes</taxon>
        <taxon>Trombidiformes</taxon>
        <taxon>Prostigmata</taxon>
        <taxon>Eleutherengona</taxon>
        <taxon>Raphignathae</taxon>
        <taxon>Tetranychoidea</taxon>
        <taxon>Tetranychidae</taxon>
        <taxon>Tetranychus</taxon>
    </lineage>
</organism>
<dbReference type="GO" id="GO:0019695">
    <property type="term" value="P:choline metabolic process"/>
    <property type="evidence" value="ECO:0007669"/>
    <property type="project" value="TreeGrafter"/>
</dbReference>
<evidence type="ECO:0000313" key="8">
    <source>
        <dbReference type="Proteomes" id="UP000015104"/>
    </source>
</evidence>
<evidence type="ECO:0000256" key="3">
    <source>
        <dbReference type="ARBA" id="ARBA00022801"/>
    </source>
</evidence>
<dbReference type="GO" id="GO:0005615">
    <property type="term" value="C:extracellular space"/>
    <property type="evidence" value="ECO:0007669"/>
    <property type="project" value="TreeGrafter"/>
</dbReference>
<evidence type="ECO:0000256" key="4">
    <source>
        <dbReference type="ARBA" id="ARBA00023180"/>
    </source>
</evidence>
<dbReference type="HOGENOM" id="CLU_006586_13_0_1"/>
<feature type="signal peptide" evidence="5">
    <location>
        <begin position="1"/>
        <end position="22"/>
    </location>
</feature>
<evidence type="ECO:0000256" key="1">
    <source>
        <dbReference type="ARBA" id="ARBA00005964"/>
    </source>
</evidence>
<dbReference type="OMA" id="NEYRTHE"/>
<dbReference type="PANTHER" id="PTHR43918:SF4">
    <property type="entry name" value="CARBOXYLIC ESTER HYDROLASE"/>
    <property type="match status" value="1"/>
</dbReference>
<dbReference type="PROSITE" id="PS00122">
    <property type="entry name" value="CARBOXYLESTERASE_B_1"/>
    <property type="match status" value="1"/>
</dbReference>
<keyword evidence="8" id="KW-1185">Reference proteome</keyword>
<dbReference type="PANTHER" id="PTHR43918">
    <property type="entry name" value="ACETYLCHOLINESTERASE"/>
    <property type="match status" value="1"/>
</dbReference>
<keyword evidence="2" id="KW-0719">Serine esterase</keyword>
<dbReference type="InterPro" id="IPR002018">
    <property type="entry name" value="CarbesteraseB"/>
</dbReference>
<dbReference type="Pfam" id="PF00135">
    <property type="entry name" value="COesterase"/>
    <property type="match status" value="1"/>
</dbReference>
<dbReference type="SUPFAM" id="SSF53474">
    <property type="entry name" value="alpha/beta-Hydrolases"/>
    <property type="match status" value="1"/>
</dbReference>
<gene>
    <name evidence="7" type="primary">107368977</name>
</gene>
<dbReference type="InterPro" id="IPR050654">
    <property type="entry name" value="AChE-related_enzymes"/>
</dbReference>
<dbReference type="EC" id="3.1.1.-" evidence="5"/>
<dbReference type="InterPro" id="IPR019826">
    <property type="entry name" value="Carboxylesterase_B_AS"/>
</dbReference>
<protein>
    <recommendedName>
        <fullName evidence="5">Carboxylic ester hydrolase</fullName>
        <ecNumber evidence="5">3.1.1.-</ecNumber>
    </recommendedName>
</protein>
<reference evidence="8" key="1">
    <citation type="submission" date="2011-08" db="EMBL/GenBank/DDBJ databases">
        <authorList>
            <person name="Rombauts S."/>
        </authorList>
    </citation>
    <scope>NUCLEOTIDE SEQUENCE</scope>
    <source>
        <strain evidence="8">London</strain>
    </source>
</reference>
<feature type="domain" description="Carboxylesterase type B" evidence="6">
    <location>
        <begin position="27"/>
        <end position="516"/>
    </location>
</feature>
<keyword evidence="3 5" id="KW-0378">Hydrolase</keyword>
<comment type="similarity">
    <text evidence="1 5">Belongs to the type-B carboxylesterase/lipase family.</text>
</comment>
<name>T1L024_TETUR</name>